<organism evidence="1 2">
    <name type="scientific">Kordiimonas lipolytica</name>
    <dbReference type="NCBI Taxonomy" id="1662421"/>
    <lineage>
        <taxon>Bacteria</taxon>
        <taxon>Pseudomonadati</taxon>
        <taxon>Pseudomonadota</taxon>
        <taxon>Alphaproteobacteria</taxon>
        <taxon>Kordiimonadales</taxon>
        <taxon>Kordiimonadaceae</taxon>
        <taxon>Kordiimonas</taxon>
    </lineage>
</organism>
<keyword evidence="2" id="KW-1185">Reference proteome</keyword>
<protein>
    <submittedName>
        <fullName evidence="1">RidA family protein</fullName>
        <ecNumber evidence="1">3.5.-.-</ecNumber>
    </submittedName>
</protein>
<sequence>MKALLPEGWPRPSGYSNGVMAEGRMVFVAGQVGWTPDMKWEAEDFLGQYRQVLENTLAVLAEAGAGPEHIARMTWYVTSRDEYLANLRGMGQVWRECMGKNYPAMACVEVSGLMEEKAKIEIETTAVLPASEG</sequence>
<dbReference type="InterPro" id="IPR035959">
    <property type="entry name" value="RutC-like_sf"/>
</dbReference>
<dbReference type="GO" id="GO:0016787">
    <property type="term" value="F:hydrolase activity"/>
    <property type="evidence" value="ECO:0007669"/>
    <property type="project" value="UniProtKB-KW"/>
</dbReference>
<comment type="caution">
    <text evidence="1">The sequence shown here is derived from an EMBL/GenBank/DDBJ whole genome shotgun (WGS) entry which is preliminary data.</text>
</comment>
<accession>A0ABV8UBG7</accession>
<dbReference type="InterPro" id="IPR006175">
    <property type="entry name" value="YjgF/YER057c/UK114"/>
</dbReference>
<dbReference type="RefSeq" id="WP_068148779.1">
    <property type="nucleotide sequence ID" value="NZ_JBHSCR010000013.1"/>
</dbReference>
<proteinExistence type="predicted"/>
<dbReference type="EMBL" id="JBHSCR010000013">
    <property type="protein sequence ID" value="MFC4348532.1"/>
    <property type="molecule type" value="Genomic_DNA"/>
</dbReference>
<dbReference type="EC" id="3.5.-.-" evidence="1"/>
<dbReference type="PANTHER" id="PTHR43857:SF1">
    <property type="entry name" value="YJGH FAMILY PROTEIN"/>
    <property type="match status" value="1"/>
</dbReference>
<dbReference type="PANTHER" id="PTHR43857">
    <property type="entry name" value="BLR7761 PROTEIN"/>
    <property type="match status" value="1"/>
</dbReference>
<evidence type="ECO:0000313" key="2">
    <source>
        <dbReference type="Proteomes" id="UP001595776"/>
    </source>
</evidence>
<gene>
    <name evidence="1" type="ORF">ACFO5Q_11830</name>
</gene>
<dbReference type="SUPFAM" id="SSF55298">
    <property type="entry name" value="YjgF-like"/>
    <property type="match status" value="1"/>
</dbReference>
<dbReference type="CDD" id="cd00448">
    <property type="entry name" value="YjgF_YER057c_UK114_family"/>
    <property type="match status" value="1"/>
</dbReference>
<dbReference type="Pfam" id="PF01042">
    <property type="entry name" value="Ribonuc_L-PSP"/>
    <property type="match status" value="1"/>
</dbReference>
<evidence type="ECO:0000313" key="1">
    <source>
        <dbReference type="EMBL" id="MFC4348532.1"/>
    </source>
</evidence>
<dbReference type="Gene3D" id="3.30.1330.40">
    <property type="entry name" value="RutC-like"/>
    <property type="match status" value="1"/>
</dbReference>
<dbReference type="Proteomes" id="UP001595776">
    <property type="component" value="Unassembled WGS sequence"/>
</dbReference>
<reference evidence="2" key="1">
    <citation type="journal article" date="2019" name="Int. J. Syst. Evol. Microbiol.">
        <title>The Global Catalogue of Microorganisms (GCM) 10K type strain sequencing project: providing services to taxonomists for standard genome sequencing and annotation.</title>
        <authorList>
            <consortium name="The Broad Institute Genomics Platform"/>
            <consortium name="The Broad Institute Genome Sequencing Center for Infectious Disease"/>
            <person name="Wu L."/>
            <person name="Ma J."/>
        </authorList>
    </citation>
    <scope>NUCLEOTIDE SEQUENCE [LARGE SCALE GENOMIC DNA]</scope>
    <source>
        <strain evidence="2">CGMCC 1.15304</strain>
    </source>
</reference>
<keyword evidence="1" id="KW-0378">Hydrolase</keyword>
<name>A0ABV8UBG7_9PROT</name>